<proteinExistence type="predicted"/>
<protein>
    <submittedName>
        <fullName evidence="3">Uncharacterized protein</fullName>
    </submittedName>
</protein>
<feature type="compositionally biased region" description="Polar residues" evidence="2">
    <location>
        <begin position="374"/>
        <end position="405"/>
    </location>
</feature>
<dbReference type="InParanoid" id="A0A0H2RB00"/>
<feature type="compositionally biased region" description="Acidic residues" evidence="2">
    <location>
        <begin position="319"/>
        <end position="329"/>
    </location>
</feature>
<accession>A0A0H2RB00</accession>
<feature type="compositionally biased region" description="Basic and acidic residues" evidence="2">
    <location>
        <begin position="193"/>
        <end position="209"/>
    </location>
</feature>
<name>A0A0H2RB00_9AGAM</name>
<keyword evidence="1" id="KW-0175">Coiled coil</keyword>
<dbReference type="Proteomes" id="UP000053477">
    <property type="component" value="Unassembled WGS sequence"/>
</dbReference>
<dbReference type="AlphaFoldDB" id="A0A0H2RB00"/>
<sequence length="411" mass="46467">MASSLTTTISPAILLNEAAAAFIKAANHALTLSDESSRVKVASSVADELNAKNERDALRNERDQLMRDKVNLLQDAERVKMEIERWKSATEKAEWTVSHQADTIKQLRREAQQWREQFLRVDEERTRLSARVDELVLDQLSINRRDTYMQEPMTPRSQGHNTSAPTSADKFHIATGTTSTSSAAPNEYETDSEERRASFQRVQHPEQRPQSKGKGVSHPPPRQTTLIRRVHAIVTVPVKEEEDDEEEICQDEDRRARALSPPADLFINEQDNVAETSKRATAAKRKAAVKGETSRRRKGRAQVVEEDSGESQDEHPSSGEDEASDDENDASYVPNSRRDEDDEDELMIGVEDNRKELYGSERVVVASRVLSPTRRAQTRISSTRHSTQNPKRRNSSPYPNATTSSKKSRKR</sequence>
<organism evidence="3 4">
    <name type="scientific">Schizopora paradoxa</name>
    <dbReference type="NCBI Taxonomy" id="27342"/>
    <lineage>
        <taxon>Eukaryota</taxon>
        <taxon>Fungi</taxon>
        <taxon>Dikarya</taxon>
        <taxon>Basidiomycota</taxon>
        <taxon>Agaricomycotina</taxon>
        <taxon>Agaricomycetes</taxon>
        <taxon>Hymenochaetales</taxon>
        <taxon>Schizoporaceae</taxon>
        <taxon>Schizopora</taxon>
    </lineage>
</organism>
<dbReference type="OrthoDB" id="3269067at2759"/>
<gene>
    <name evidence="3" type="ORF">SCHPADRAFT_1000866</name>
</gene>
<feature type="region of interest" description="Disordered" evidence="2">
    <location>
        <begin position="175"/>
        <end position="411"/>
    </location>
</feature>
<evidence type="ECO:0000256" key="2">
    <source>
        <dbReference type="SAM" id="MobiDB-lite"/>
    </source>
</evidence>
<feature type="coiled-coil region" evidence="1">
    <location>
        <begin position="48"/>
        <end position="124"/>
    </location>
</feature>
<feature type="compositionally biased region" description="Acidic residues" evidence="2">
    <location>
        <begin position="240"/>
        <end position="250"/>
    </location>
</feature>
<dbReference type="EMBL" id="KQ086087">
    <property type="protein sequence ID" value="KLO08557.1"/>
    <property type="molecule type" value="Genomic_DNA"/>
</dbReference>
<evidence type="ECO:0000313" key="4">
    <source>
        <dbReference type="Proteomes" id="UP000053477"/>
    </source>
</evidence>
<reference evidence="3 4" key="1">
    <citation type="submission" date="2015-04" db="EMBL/GenBank/DDBJ databases">
        <title>Complete genome sequence of Schizopora paradoxa KUC8140, a cosmopolitan wood degrader in East Asia.</title>
        <authorList>
            <consortium name="DOE Joint Genome Institute"/>
            <person name="Min B."/>
            <person name="Park H."/>
            <person name="Jang Y."/>
            <person name="Kim J.-J."/>
            <person name="Kim K.H."/>
            <person name="Pangilinan J."/>
            <person name="Lipzen A."/>
            <person name="Riley R."/>
            <person name="Grigoriev I.V."/>
            <person name="Spatafora J.W."/>
            <person name="Choi I.-G."/>
        </authorList>
    </citation>
    <scope>NUCLEOTIDE SEQUENCE [LARGE SCALE GENOMIC DNA]</scope>
    <source>
        <strain evidence="3 4">KUC8140</strain>
    </source>
</reference>
<evidence type="ECO:0000313" key="3">
    <source>
        <dbReference type="EMBL" id="KLO08557.1"/>
    </source>
</evidence>
<feature type="compositionally biased region" description="Low complexity" evidence="2">
    <location>
        <begin position="175"/>
        <end position="184"/>
    </location>
</feature>
<evidence type="ECO:0000256" key="1">
    <source>
        <dbReference type="SAM" id="Coils"/>
    </source>
</evidence>
<keyword evidence="4" id="KW-1185">Reference proteome</keyword>